<dbReference type="InterPro" id="IPR006626">
    <property type="entry name" value="PbH1"/>
</dbReference>
<dbReference type="Pfam" id="PF13403">
    <property type="entry name" value="Hint_2"/>
    <property type="match status" value="1"/>
</dbReference>
<sequence>MTVYIVSSGVVASSVVLTSGVGMEVLSGGVASNTTLFSGGIEVISAGGTAVENNVAGGRVQTLGLDSHASVVAGEIDALASGAVVSAANVTAQGTIAAISGGILSGNTIGLVGTAYAGPEGIASGNVIDGGYEIVGAGGLARNETVIEGGRVIATGAGALVDNSVVSNGLIFAQSGAVVSGNHACSTGQINASSGGSVTGNTFDENSIGVAFTGGSVSANNFHGSAQAQASSGGSVTGNTFDENSIGFAYTGGSVSSNNFQGNAQAQASSGGSVTGNTFNDDSIGAANISGVVSANDFHGKAQAQASSGGSVTGNTFDETGLGIAYTGGFVSSNSFHGSAQAQASSGGSVTGNTFDGTSIGVAYTGGFVSSNSFHGSAQAQASSGGSVTGNIFDGNSIGFAYTGGIVSSNDFHGKAQAQASSGGSVTGNTFDENSVGAAFMGGFVSSNNFQGKAQVLASSGGSVISNTFDGNNEAFAYTGGIVSANNFHGNAQAQASSGGSVTGNLFDGSSIGAVFASGLFSSNNFHDNAQAQAISGGSVTDNTFDEKSAAFAYTGGFVSSNNFQDNAQGIASAGGSVTGNLFDGNSIGVAFAGGLVSANTVQGMAQAQASSGGIIENNTLLGSAKAVVFSSGVSQNNILGGSSSETVSAGGLAVGEILRDSGTELDVIGAGAVASGTQVHSGARLWAGSSGFLSANMISGGTEQVDSGGQARGDTLLSGAFLDVFGSADHMTLENSIVGVEYGGTLTNTEITSGSTLEMLDSGTTTLSNVSIDIGAKLQSWNQTDEPSQFTVSGNQLIISNQGGQQTKTLTINATPEQLLQVAVVDGSTGLFELEEGTPCYCRGTLIATDRGDVPVEYLKIGDQIRTLRHGFRPIRWIGRRAYSGQFAAGNRDVLPVTFRAGSLGKNLPQQDLSVSPLHAMYLDGVLVPAAALVNGRSIVQAKAMDEVAYFHIELESHDVIFANGAESETFVDDGSRGMFHNAAEYNRLYPDAVQQAVAYCAPRVEEGARLNAIRRKLNALTGKVRPGKGPLEGYLDSVTRTRLAGWAVNPETRKPVRLQILDRGVVLGEVVANQPRADLGRDCGFIFEVPGGLSPLERHVLEVRRVDDHSVLGNSPWMLDQAGMQPLNAVVASRPASPLKGYVDTVSRDRLAGWAFSPTTPDEPVALQILDNGQLVASVIANALRPDVRNAGACPTAQCGFDVLFPAMLSPFTRHVLEVRREQDGAMLGKPHVLEPVGAFDPALEDAVSRAVASVSGTADQDHILSFLFGQVEKLAQARAQADSGQYERDMRGLRARRGLATAALPPRRRLLVIDSLRPDTGRDAGSHAVLSHIQAFQALGYEVSLVAADQMTGAETLRDAPDVKVLVGPVYHSVEDVLRRQAGSFDVVYLHRADNATRYLALVRMHQKKARVVYNIADLHYLRLARQGQVQQRPEVLARAQRMKLAEYATMLQADVVLTHSVTEAEQIRADVPQANVHVVPWAVPVRGRVPGFARRSGVLFLGNYAHAPNADAARWLVEDIMPRVWKQDRSVTCLLAGAEMSDSIHALARRGVETLGRVEDLNALFDRVRLSIAPLRFGAGIKGKVLDSFAAGVPCVMTPVAAEGLLLPKGMMAGLVRENSEDLAQQILSLHKRPAPHASLCRAGRTFLREGWMETDVQQALVAALQPVSQGVQILAG</sequence>
<dbReference type="SMART" id="SM00710">
    <property type="entry name" value="PbH1"/>
    <property type="match status" value="12"/>
</dbReference>
<name>A0A4Y3TJK8_9PROT</name>
<dbReference type="CDD" id="cd03801">
    <property type="entry name" value="GT4_PimA-like"/>
    <property type="match status" value="1"/>
</dbReference>
<dbReference type="InterPro" id="IPR012332">
    <property type="entry name" value="Autotransporter_pectin_lyase_C"/>
</dbReference>
<evidence type="ECO:0000313" key="3">
    <source>
        <dbReference type="Proteomes" id="UP000317617"/>
    </source>
</evidence>
<proteinExistence type="predicted"/>
<dbReference type="Pfam" id="PF13692">
    <property type="entry name" value="Glyco_trans_1_4"/>
    <property type="match status" value="1"/>
</dbReference>
<dbReference type="Gene3D" id="2.160.20.20">
    <property type="match status" value="2"/>
</dbReference>
<dbReference type="PANTHER" id="PTHR12526">
    <property type="entry name" value="GLYCOSYLTRANSFERASE"/>
    <property type="match status" value="1"/>
</dbReference>
<organism evidence="2 3">
    <name type="scientific">Acetobacter orleanensis</name>
    <dbReference type="NCBI Taxonomy" id="104099"/>
    <lineage>
        <taxon>Bacteria</taxon>
        <taxon>Pseudomonadati</taxon>
        <taxon>Pseudomonadota</taxon>
        <taxon>Alphaproteobacteria</taxon>
        <taxon>Acetobacterales</taxon>
        <taxon>Acetobacteraceae</taxon>
        <taxon>Acetobacter</taxon>
    </lineage>
</organism>
<evidence type="ECO:0000313" key="2">
    <source>
        <dbReference type="EMBL" id="GEB83191.1"/>
    </source>
</evidence>
<dbReference type="InterPro" id="IPR036844">
    <property type="entry name" value="Hint_dom_sf"/>
</dbReference>
<dbReference type="SUPFAM" id="SSF53756">
    <property type="entry name" value="UDP-Glycosyltransferase/glycogen phosphorylase"/>
    <property type="match status" value="1"/>
</dbReference>
<dbReference type="EMBL" id="BJMU01000008">
    <property type="protein sequence ID" value="GEB83191.1"/>
    <property type="molecule type" value="Genomic_DNA"/>
</dbReference>
<dbReference type="PANTHER" id="PTHR12526:SF584">
    <property type="entry name" value="GLYCOSYLTRANSFERASE"/>
    <property type="match status" value="1"/>
</dbReference>
<evidence type="ECO:0000259" key="1">
    <source>
        <dbReference type="Pfam" id="PF13403"/>
    </source>
</evidence>
<reference evidence="2 3" key="1">
    <citation type="submission" date="2019-06" db="EMBL/GenBank/DDBJ databases">
        <title>Whole genome shotgun sequence of Acetobacter orleanensis NBRC 13752.</title>
        <authorList>
            <person name="Hosoyama A."/>
            <person name="Uohara A."/>
            <person name="Ohji S."/>
            <person name="Ichikawa N."/>
        </authorList>
    </citation>
    <scope>NUCLEOTIDE SEQUENCE [LARGE SCALE GENOMIC DNA]</scope>
    <source>
        <strain evidence="2 3">NBRC 13752</strain>
    </source>
</reference>
<dbReference type="Proteomes" id="UP000317617">
    <property type="component" value="Unassembled WGS sequence"/>
</dbReference>
<feature type="domain" description="Hedgehog/Intein (Hint)" evidence="1">
    <location>
        <begin position="840"/>
        <end position="975"/>
    </location>
</feature>
<keyword evidence="3" id="KW-1185">Reference proteome</keyword>
<accession>A0A4Y3TJK8</accession>
<dbReference type="Gene3D" id="3.40.50.2000">
    <property type="entry name" value="Glycogen Phosphorylase B"/>
    <property type="match status" value="1"/>
</dbReference>
<gene>
    <name evidence="2" type="ORF">AOR01nite_16680</name>
</gene>
<dbReference type="InterPro" id="IPR028992">
    <property type="entry name" value="Hedgehog/Intein_dom"/>
</dbReference>
<comment type="caution">
    <text evidence="2">The sequence shown here is derived from an EMBL/GenBank/DDBJ whole genome shotgun (WGS) entry which is preliminary data.</text>
</comment>
<dbReference type="SUPFAM" id="SSF51294">
    <property type="entry name" value="Hedgehog/intein (Hint) domain"/>
    <property type="match status" value="1"/>
</dbReference>
<protein>
    <recommendedName>
        <fullName evidence="1">Hedgehog/Intein (Hint) domain-containing protein</fullName>
    </recommendedName>
</protein>